<evidence type="ECO:0000313" key="2">
    <source>
        <dbReference type="Proteomes" id="UP000789405"/>
    </source>
</evidence>
<proteinExistence type="predicted"/>
<dbReference type="OrthoDB" id="2438612at2759"/>
<accession>A0A9N9E722</accession>
<organism evidence="1 2">
    <name type="scientific">Dentiscutata erythropus</name>
    <dbReference type="NCBI Taxonomy" id="1348616"/>
    <lineage>
        <taxon>Eukaryota</taxon>
        <taxon>Fungi</taxon>
        <taxon>Fungi incertae sedis</taxon>
        <taxon>Mucoromycota</taxon>
        <taxon>Glomeromycotina</taxon>
        <taxon>Glomeromycetes</taxon>
        <taxon>Diversisporales</taxon>
        <taxon>Gigasporaceae</taxon>
        <taxon>Dentiscutata</taxon>
    </lineage>
</organism>
<keyword evidence="2" id="KW-1185">Reference proteome</keyword>
<name>A0A9N9E722_9GLOM</name>
<comment type="caution">
    <text evidence="1">The sequence shown here is derived from an EMBL/GenBank/DDBJ whole genome shotgun (WGS) entry which is preliminary data.</text>
</comment>
<feature type="non-terminal residue" evidence="1">
    <location>
        <position position="339"/>
    </location>
</feature>
<gene>
    <name evidence="1" type="ORF">DERYTH_LOCUS11055</name>
</gene>
<protein>
    <submittedName>
        <fullName evidence="1">11601_t:CDS:1</fullName>
    </submittedName>
</protein>
<sequence length="339" mass="39524">MSKYKVTIVLQGELIQNLHFGPYAKYWWISRPTHNDLTYTFLYLIRLGMKTITTVNQRDFIITVVQNNFEPSSSEAITSIYQQAFSTKTRLDGLLVMGYDDSEIYKMLLSDIYFHPYTFKIGNLNVIIFEIGKLNNPDWNYAGKGYQSSFVYNFRKTRTIFFQEFNNNNAIVRIYQNFQEIRIFHDTNPNSVWSKIGILVQFTGSMLFGLEHERTNRRVCLGFDISQGSDIELAIEGIRRISVAHLKPERTKDKTSEWPCDGDYAGYIRARAIPNIGEWNNFLPAKLEKLKKKEIQKPHLQVTQHSTPKSPWFIPLLHKSVVISHHSTADYLQELSEEK</sequence>
<dbReference type="EMBL" id="CAJVPY010006697">
    <property type="protein sequence ID" value="CAG8667729.1"/>
    <property type="molecule type" value="Genomic_DNA"/>
</dbReference>
<reference evidence="1" key="1">
    <citation type="submission" date="2021-06" db="EMBL/GenBank/DDBJ databases">
        <authorList>
            <person name="Kallberg Y."/>
            <person name="Tangrot J."/>
            <person name="Rosling A."/>
        </authorList>
    </citation>
    <scope>NUCLEOTIDE SEQUENCE</scope>
    <source>
        <strain evidence="1">MA453B</strain>
    </source>
</reference>
<dbReference type="Proteomes" id="UP000789405">
    <property type="component" value="Unassembled WGS sequence"/>
</dbReference>
<dbReference type="AlphaFoldDB" id="A0A9N9E722"/>
<evidence type="ECO:0000313" key="1">
    <source>
        <dbReference type="EMBL" id="CAG8667729.1"/>
    </source>
</evidence>